<reference evidence="1" key="1">
    <citation type="submission" date="2023-06" db="EMBL/GenBank/DDBJ databases">
        <authorList>
            <person name="Jiang Y."/>
            <person name="Liu Q."/>
        </authorList>
    </citation>
    <scope>NUCLEOTIDE SEQUENCE</scope>
    <source>
        <strain evidence="1">CGMCC 1.12089</strain>
    </source>
</reference>
<organism evidence="1 2">
    <name type="scientific">Variovorax dokdonensis</name>
    <dbReference type="NCBI Taxonomy" id="344883"/>
    <lineage>
        <taxon>Bacteria</taxon>
        <taxon>Pseudomonadati</taxon>
        <taxon>Pseudomonadota</taxon>
        <taxon>Betaproteobacteria</taxon>
        <taxon>Burkholderiales</taxon>
        <taxon>Comamonadaceae</taxon>
        <taxon>Variovorax</taxon>
    </lineage>
</organism>
<sequence>MSAPNETPGAMPDGIDPAHLRTGSAIARHASPLSLLVLLAVVGLGASGWLGKPWPERSHATGAVDLSVAMPTVVSTGDLYEALIEVHANTDISRLQIEVDPHLWTETTINSMVPAADSETFKDGRIRFGFDALAQGEALIFKVDAQINPRFFGRLAGDIRVLDDGRLIAASRRELRVMP</sequence>
<gene>
    <name evidence="1" type="ORF">QTH91_15915</name>
</gene>
<dbReference type="EMBL" id="JASZYV010000003">
    <property type="protein sequence ID" value="MDM0045975.1"/>
    <property type="molecule type" value="Genomic_DNA"/>
</dbReference>
<accession>A0ABT7NDE4</accession>
<keyword evidence="2" id="KW-1185">Reference proteome</keyword>
<comment type="caution">
    <text evidence="1">The sequence shown here is derived from an EMBL/GenBank/DDBJ whole genome shotgun (WGS) entry which is preliminary data.</text>
</comment>
<proteinExistence type="predicted"/>
<evidence type="ECO:0000313" key="2">
    <source>
        <dbReference type="Proteomes" id="UP001174908"/>
    </source>
</evidence>
<evidence type="ECO:0000313" key="1">
    <source>
        <dbReference type="EMBL" id="MDM0045975.1"/>
    </source>
</evidence>
<protein>
    <submittedName>
        <fullName evidence="1">Uncharacterized protein</fullName>
    </submittedName>
</protein>
<dbReference type="RefSeq" id="WP_286661078.1">
    <property type="nucleotide sequence ID" value="NZ_JASZYV010000003.1"/>
</dbReference>
<name>A0ABT7NDE4_9BURK</name>
<dbReference type="Proteomes" id="UP001174908">
    <property type="component" value="Unassembled WGS sequence"/>
</dbReference>